<sequence>MNDIINYLTSHPLALGVAVVISLLIVLSFAKRILRFLLVLIALGILYIAWVSWNGGDPAEEAQKAGERVQETVEQGGEAMKAFDWLFKREEPPQNGE</sequence>
<keyword evidence="1" id="KW-1133">Transmembrane helix</keyword>
<accession>A0A7C5HEP7</accession>
<comment type="caution">
    <text evidence="2">The sequence shown here is derived from an EMBL/GenBank/DDBJ whole genome shotgun (WGS) entry which is preliminary data.</text>
</comment>
<dbReference type="AlphaFoldDB" id="A0A7C5HEP7"/>
<protein>
    <submittedName>
        <fullName evidence="2">Uncharacterized protein</fullName>
    </submittedName>
</protein>
<name>A0A7C5HEP7_9CHLB</name>
<keyword evidence="1" id="KW-0472">Membrane</keyword>
<evidence type="ECO:0000313" key="2">
    <source>
        <dbReference type="EMBL" id="HHE31941.1"/>
    </source>
</evidence>
<dbReference type="EMBL" id="DRSQ01000100">
    <property type="protein sequence ID" value="HHE31941.1"/>
    <property type="molecule type" value="Genomic_DNA"/>
</dbReference>
<evidence type="ECO:0000256" key="1">
    <source>
        <dbReference type="SAM" id="Phobius"/>
    </source>
</evidence>
<organism evidence="2">
    <name type="scientific">Chlorobaculum parvum</name>
    <dbReference type="NCBI Taxonomy" id="274539"/>
    <lineage>
        <taxon>Bacteria</taxon>
        <taxon>Pseudomonadati</taxon>
        <taxon>Chlorobiota</taxon>
        <taxon>Chlorobiia</taxon>
        <taxon>Chlorobiales</taxon>
        <taxon>Chlorobiaceae</taxon>
        <taxon>Chlorobaculum</taxon>
    </lineage>
</organism>
<gene>
    <name evidence="2" type="ORF">ENL07_04785</name>
</gene>
<keyword evidence="1" id="KW-0812">Transmembrane</keyword>
<proteinExistence type="predicted"/>
<feature type="transmembrane region" description="Helical" evidence="1">
    <location>
        <begin position="36"/>
        <end position="53"/>
    </location>
</feature>
<reference evidence="2" key="1">
    <citation type="journal article" date="2020" name="mSystems">
        <title>Genome- and Community-Level Interaction Insights into Carbon Utilization and Element Cycling Functions of Hydrothermarchaeota in Hydrothermal Sediment.</title>
        <authorList>
            <person name="Zhou Z."/>
            <person name="Liu Y."/>
            <person name="Xu W."/>
            <person name="Pan J."/>
            <person name="Luo Z.H."/>
            <person name="Li M."/>
        </authorList>
    </citation>
    <scope>NUCLEOTIDE SEQUENCE [LARGE SCALE GENOMIC DNA]</scope>
    <source>
        <strain evidence="2">HyVt-633</strain>
    </source>
</reference>
<feature type="transmembrane region" description="Helical" evidence="1">
    <location>
        <begin position="12"/>
        <end position="29"/>
    </location>
</feature>
<dbReference type="Proteomes" id="UP000886058">
    <property type="component" value="Unassembled WGS sequence"/>
</dbReference>